<comment type="caution">
    <text evidence="9">The sequence shown here is derived from an EMBL/GenBank/DDBJ whole genome shotgun (WGS) entry which is preliminary data.</text>
</comment>
<dbReference type="InterPro" id="IPR014017">
    <property type="entry name" value="DNA_helicase_UvrD-like_C"/>
</dbReference>
<dbReference type="Pfam" id="PF00580">
    <property type="entry name" value="UvrD-helicase"/>
    <property type="match status" value="1"/>
</dbReference>
<dbReference type="VEuPathDB" id="FungiDB:DFL_009914"/>
<name>A0A436ZT04_ARTFL</name>
<evidence type="ECO:0000256" key="2">
    <source>
        <dbReference type="ARBA" id="ARBA00022801"/>
    </source>
</evidence>
<keyword evidence="4 5" id="KW-0067">ATP-binding</keyword>
<sequence>MILSRDPPTAAELQDVYETLVKDEGPVKALLERSSENHHFRAALIANPDEMLPRLSDFLRTLKSNVPPRDAQVPPGMIGFASKAIRIPDAFTRHLVLVFANEPPGTFDINSSGYHDLILSVLETYISLAQFATASLKDVRVLITRILEMPVRARVIEKLVSEATGATALKDLLADNTLIHRVFSDASLRLLGDRLAKLITSCIASHGSDIEDVVLAFENMEAIQKNIEEQVLEIESGGRSTVAGRVPIRLNEAEMKLLHLARIAIPYNITTARHTIEFLLERYKDQVRLMLSSFPCSTCKARLSGVIRTRYDDTYDPERNRDFEDINAPLGVFPIYLSDTAMRDLKASRVAGNLSKIFETLQKLADGMWESDSELSVSSDKARTRSEPVLRAARWCPEGYILWERGVGRAEESSEEWTQIIKIIRVGPQADMKTAISAARKAQRTYTKEYRKAAAISVQNPARAGILMPKTFTGKDAVGLEVNNAILFGSSSPSRKLAPRDALILHKIFCTGKQYYLTKRVAEMILQGGYQAEVPFAVSPEEESIINYFDSSVCILGRSGTGKTTCLVFRLLASYIRDRLMNDDKEVRQIFLTRSPVLAGKIRQYVKRLIDSQCMRFAIEDEVAEASDFDAIMDEDEMATTGLLDIDNNDWPMICTFDSFATMLERSLRFAQRNIFSSGSEASSIDISNRRVDFGKFKRYYWPSFPTSAKKGLSVDGVFSEIIGVIKATSAASAHQPLSEQQYQELSYRVAPNFRPGPEREAVYGLYKAYEKRKTSLSEWDDLDRTSKLQRLLARDEKLSSRLRSQITEVFVDEIQDHRLPEIELLLDLVNDIRSFAFAGDTAQCISRDSCFRFQDLKSLFFQKYERLGILAGQTDLAKLDLFTLSKNYRTHNGILKLAAKVVDVLSTAFPYAIDKFTPELGDFDGPAPILFSGFSSEIFSPREAESTTTISEFGAEQVLIVRDEETKCLLSETMGENALILTILESKGMEFQDVFLFNFFSGSSCQTAFRALANSQTTGSRLDDTKYPELCIELKNFYVAITRSREMLYIIESDTSAAQPMQDMWGLDTKSQIIDVLLPDDPTLQTRLNEIKLGQSNPEEWMQKGNEFFNQRMYEQAMYCYRRAGKPKLANMCQAFIEEQSGRDIISDPNCRDAARAHYLEAARLFRLYEKNDKALKCYESIKEYLMAAELCLELSKMPGNAHEIYTLRAADFFMDADKIERAIPLYKQLGLHERVISAYRKVNNVKDLVDYLKCYRTDIDEKLFNRNARIIALTIFSSKNTSNDIKRPAITLLSVPEQAQLYRQFKFYEELQKLLISQGLLEEAIELSYSEGYWKDLRDLLKRAESNPNFDQELLTAKGEQFAERILFYELSTSLLTLVRKGNMTASAKGLAVQKLTSYPKISKIFHDAAEFLNEMLFNEIDGKSTEPSDVPPESLILADLLILQLFNSETEKIAPRIQATEGLMDGVITISTQRLLGLHRTRVLADVDILRVFFQVVKSEHSDGYTIIKSSPLYNGNSDGGQQITSDELLERILGVLREWIVKAFSWYANRREEEYMKASACRHFVFRGFCNRSDCRFGQHKRVIQGDEMMELLQMAWSMSLLTSHCNFVDRNGAFGGALPYETLRRHGHQWFKRVFDSIIVVSDLVQNPSASLFLARKRSNAISLRRNGDASIRRGGSMILGCLDDFAWRLRGVMRNMIQPDFWKMLDAWERIAALRVPSGYAALVIWEGYFPKIEPWGKSAMCTLHQMERCLLNPSQIKHAMWSFQEKFQANLRLFKLSGSNEVHVLLNRLDHVMAIIIYFSSCDDLVLKKSQIEFLHENGALRLNLANEYTKGAADLLDKMVGVYNLIWEIMEQTEMTAWYRDAMYRRIEESSILAILNSRTPFYMTGREIFIKGFLERARNYNFWAVRQGAFNREAAWSVPNRIDKFATWIIANIDVVQSQADPIVFSHLYEKPKGQNKFRGLPVATVLFQQAQPAEIPSQNEEIAEVQTADAGGNIDTEDLSDSSESEKSQINIKAAEIIQKNWRICSKFIRNKRYLEQNPIHRRITQILKSLDLPPESDHDMFRKCFRLAGFVLLESIQGMRSKLRAITARLDVACKKGSMNVMEKVLGWHELVHEYNEKITAIEMSIEPSLASSAGNESIVAKVLIIIRQTWWLQENISSSASGLDSWIHKYLLKMSKSPKTSLISHNSTWQSSPIIE</sequence>
<evidence type="ECO:0000256" key="6">
    <source>
        <dbReference type="PROSITE-ProRule" id="PRU00723"/>
    </source>
</evidence>
<evidence type="ECO:0008006" key="11">
    <source>
        <dbReference type="Google" id="ProtNLM"/>
    </source>
</evidence>
<evidence type="ECO:0000256" key="5">
    <source>
        <dbReference type="PROSITE-ProRule" id="PRU00560"/>
    </source>
</evidence>
<dbReference type="RefSeq" id="XP_067487615.1">
    <property type="nucleotide sequence ID" value="XM_067639870.1"/>
</dbReference>
<dbReference type="Pfam" id="PF13361">
    <property type="entry name" value="UvrD_C"/>
    <property type="match status" value="1"/>
</dbReference>
<organism evidence="9 10">
    <name type="scientific">Arthrobotrys flagrans</name>
    <name type="common">Nematode-trapping fungus</name>
    <name type="synonym">Trichothecium flagrans</name>
    <dbReference type="NCBI Taxonomy" id="97331"/>
    <lineage>
        <taxon>Eukaryota</taxon>
        <taxon>Fungi</taxon>
        <taxon>Dikarya</taxon>
        <taxon>Ascomycota</taxon>
        <taxon>Pezizomycotina</taxon>
        <taxon>Orbiliomycetes</taxon>
        <taxon>Orbiliales</taxon>
        <taxon>Orbiliaceae</taxon>
        <taxon>Arthrobotrys</taxon>
    </lineage>
</organism>
<dbReference type="InterPro" id="IPR014016">
    <property type="entry name" value="UvrD-like_ATP-bd"/>
</dbReference>
<evidence type="ECO:0000313" key="10">
    <source>
        <dbReference type="Proteomes" id="UP000283090"/>
    </source>
</evidence>
<evidence type="ECO:0000256" key="4">
    <source>
        <dbReference type="ARBA" id="ARBA00022840"/>
    </source>
</evidence>
<dbReference type="GO" id="GO:0016787">
    <property type="term" value="F:hydrolase activity"/>
    <property type="evidence" value="ECO:0007669"/>
    <property type="project" value="UniProtKB-UniRule"/>
</dbReference>
<feature type="zinc finger region" description="C3H1-type" evidence="6">
    <location>
        <begin position="1559"/>
        <end position="1587"/>
    </location>
</feature>
<evidence type="ECO:0000259" key="8">
    <source>
        <dbReference type="PROSITE" id="PS51198"/>
    </source>
</evidence>
<dbReference type="GO" id="GO:0004386">
    <property type="term" value="F:helicase activity"/>
    <property type="evidence" value="ECO:0007669"/>
    <property type="project" value="UniProtKB-UniRule"/>
</dbReference>
<keyword evidence="6" id="KW-0479">Metal-binding</keyword>
<dbReference type="PROSITE" id="PS51198">
    <property type="entry name" value="UVRD_HELICASE_ATP_BIND"/>
    <property type="match status" value="1"/>
</dbReference>
<keyword evidence="6" id="KW-0863">Zinc-finger</keyword>
<keyword evidence="2 5" id="KW-0378">Hydrolase</keyword>
<keyword evidence="3 5" id="KW-0347">Helicase</keyword>
<dbReference type="Gene3D" id="3.40.50.300">
    <property type="entry name" value="P-loop containing nucleotide triphosphate hydrolases"/>
    <property type="match status" value="2"/>
</dbReference>
<dbReference type="GO" id="GO:0005524">
    <property type="term" value="F:ATP binding"/>
    <property type="evidence" value="ECO:0007669"/>
    <property type="project" value="UniProtKB-UniRule"/>
</dbReference>
<evidence type="ECO:0000256" key="1">
    <source>
        <dbReference type="ARBA" id="ARBA00022741"/>
    </source>
</evidence>
<gene>
    <name evidence="9" type="ORF">DFL_009914</name>
</gene>
<feature type="binding site" evidence="5">
    <location>
        <begin position="557"/>
        <end position="564"/>
    </location>
    <ligand>
        <name>ATP</name>
        <dbReference type="ChEBI" id="CHEBI:30616"/>
    </ligand>
</feature>
<evidence type="ECO:0000256" key="3">
    <source>
        <dbReference type="ARBA" id="ARBA00022806"/>
    </source>
</evidence>
<dbReference type="InterPro" id="IPR027417">
    <property type="entry name" value="P-loop_NTPase"/>
</dbReference>
<dbReference type="GeneID" id="93592225"/>
<accession>A0A436ZT04</accession>
<feature type="domain" description="C3H1-type" evidence="7">
    <location>
        <begin position="1559"/>
        <end position="1587"/>
    </location>
</feature>
<feature type="domain" description="UvrD-like helicase ATP-binding" evidence="8">
    <location>
        <begin position="536"/>
        <end position="892"/>
    </location>
</feature>
<dbReference type="SUPFAM" id="SSF52540">
    <property type="entry name" value="P-loop containing nucleoside triphosphate hydrolases"/>
    <property type="match status" value="1"/>
</dbReference>
<keyword evidence="1 5" id="KW-0547">Nucleotide-binding</keyword>
<keyword evidence="10" id="KW-1185">Reference proteome</keyword>
<evidence type="ECO:0000259" key="7">
    <source>
        <dbReference type="PROSITE" id="PS50103"/>
    </source>
</evidence>
<keyword evidence="6" id="KW-0862">Zinc</keyword>
<dbReference type="Proteomes" id="UP000283090">
    <property type="component" value="Unassembled WGS sequence"/>
</dbReference>
<dbReference type="STRING" id="97331.A0A436ZT04"/>
<protein>
    <recommendedName>
        <fullName evidence="11">UvrD-like helicase ATP-binding domain-containing protein</fullName>
    </recommendedName>
</protein>
<reference evidence="9 10" key="1">
    <citation type="submission" date="2019-01" db="EMBL/GenBank/DDBJ databases">
        <title>Intercellular communication is required for trap formation in the nematode-trapping fungus Duddingtonia flagrans.</title>
        <authorList>
            <person name="Youssar L."/>
            <person name="Wernet V."/>
            <person name="Hensel N."/>
            <person name="Hildebrandt H.-G."/>
            <person name="Fischer R."/>
        </authorList>
    </citation>
    <scope>NUCLEOTIDE SEQUENCE [LARGE SCALE GENOMIC DNA]</scope>
    <source>
        <strain evidence="9 10">CBS H-5679</strain>
    </source>
</reference>
<proteinExistence type="predicted"/>
<dbReference type="OrthoDB" id="3156807at2759"/>
<dbReference type="InterPro" id="IPR000571">
    <property type="entry name" value="Znf_CCCH"/>
</dbReference>
<dbReference type="GO" id="GO:0008270">
    <property type="term" value="F:zinc ion binding"/>
    <property type="evidence" value="ECO:0007669"/>
    <property type="project" value="UniProtKB-KW"/>
</dbReference>
<dbReference type="PROSITE" id="PS50103">
    <property type="entry name" value="ZF_C3H1"/>
    <property type="match status" value="1"/>
</dbReference>
<evidence type="ECO:0000313" key="9">
    <source>
        <dbReference type="EMBL" id="RVD82071.1"/>
    </source>
</evidence>
<dbReference type="EMBL" id="SAEB01000012">
    <property type="protein sequence ID" value="RVD82071.1"/>
    <property type="molecule type" value="Genomic_DNA"/>
</dbReference>
<dbReference type="PANTHER" id="PTHR21529">
    <property type="entry name" value="MAMMARY TURMOR VIRUS RECEPTOR HOMOLOG 1, 2 MTVR1, 2"/>
    <property type="match status" value="1"/>
</dbReference>
<dbReference type="PANTHER" id="PTHR21529:SF4">
    <property type="entry name" value="TPR AND ANKYRIN REPEAT-CONTAINING PROTEIN 1"/>
    <property type="match status" value="1"/>
</dbReference>
<dbReference type="InterPro" id="IPR039904">
    <property type="entry name" value="TRANK1"/>
</dbReference>